<evidence type="ECO:0000313" key="1">
    <source>
        <dbReference type="EMBL" id="PKR77989.1"/>
    </source>
</evidence>
<dbReference type="AlphaFoldDB" id="A0A2I0QUK6"/>
<organism evidence="1 2">
    <name type="scientific">Halalkalibacillus sediminis</name>
    <dbReference type="NCBI Taxonomy" id="2018042"/>
    <lineage>
        <taxon>Bacteria</taxon>
        <taxon>Bacillati</taxon>
        <taxon>Bacillota</taxon>
        <taxon>Bacilli</taxon>
        <taxon>Bacillales</taxon>
        <taxon>Bacillaceae</taxon>
        <taxon>Halalkalibacillus</taxon>
    </lineage>
</organism>
<name>A0A2I0QUK6_9BACI</name>
<sequence length="99" mass="11701">MIPSKGHQTLRTLLSPMITEHFPFYYDNDWLKHLPLTLLEKYMTPLFLSALYMDDSSLILSKRINHRLKKIYISSCIVLYLQCYVKEALEKLPVKINIV</sequence>
<protein>
    <submittedName>
        <fullName evidence="1">Uncharacterized protein</fullName>
    </submittedName>
</protein>
<reference evidence="1 2" key="1">
    <citation type="submission" date="2017-06" db="EMBL/GenBank/DDBJ databases">
        <title>the draft geome sequence of Illustriluteabacillus marina B3227.</title>
        <authorList>
            <person name="He R.-H."/>
            <person name="Du Z.-J."/>
        </authorList>
    </citation>
    <scope>NUCLEOTIDE SEQUENCE [LARGE SCALE GENOMIC DNA]</scope>
    <source>
        <strain evidence="1 2">B3227</strain>
    </source>
</reference>
<accession>A0A2I0QUK6</accession>
<dbReference type="InterPro" id="IPR027434">
    <property type="entry name" value="Homing_endonucl"/>
</dbReference>
<dbReference type="SUPFAM" id="SSF55608">
    <property type="entry name" value="Homing endonucleases"/>
    <property type="match status" value="1"/>
</dbReference>
<gene>
    <name evidence="1" type="ORF">CEY16_08695</name>
</gene>
<evidence type="ECO:0000313" key="2">
    <source>
        <dbReference type="Proteomes" id="UP000243524"/>
    </source>
</evidence>
<proteinExistence type="predicted"/>
<keyword evidence="2" id="KW-1185">Reference proteome</keyword>
<dbReference type="Proteomes" id="UP000243524">
    <property type="component" value="Unassembled WGS sequence"/>
</dbReference>
<comment type="caution">
    <text evidence="1">The sequence shown here is derived from an EMBL/GenBank/DDBJ whole genome shotgun (WGS) entry which is preliminary data.</text>
</comment>
<dbReference type="EMBL" id="PJNH01000002">
    <property type="protein sequence ID" value="PKR77989.1"/>
    <property type="molecule type" value="Genomic_DNA"/>
</dbReference>